<dbReference type="Pfam" id="PF01636">
    <property type="entry name" value="APH"/>
    <property type="match status" value="1"/>
</dbReference>
<reference evidence="2 3" key="1">
    <citation type="submission" date="2018-02" db="EMBL/GenBank/DDBJ databases">
        <title>Genome sequence of the basidiomycete white-rot fungus Phlebia centrifuga.</title>
        <authorList>
            <person name="Granchi Z."/>
            <person name="Peng M."/>
            <person name="de Vries R.P."/>
            <person name="Hilden K."/>
            <person name="Makela M.R."/>
            <person name="Grigoriev I."/>
            <person name="Riley R."/>
        </authorList>
    </citation>
    <scope>NUCLEOTIDE SEQUENCE [LARGE SCALE GENOMIC DNA]</scope>
    <source>
        <strain evidence="2 3">FBCC195</strain>
    </source>
</reference>
<dbReference type="AlphaFoldDB" id="A0A2R6S4N3"/>
<dbReference type="STRING" id="98765.A0A2R6S4N3"/>
<dbReference type="PANTHER" id="PTHR21310:SF15">
    <property type="entry name" value="AMINOGLYCOSIDE PHOSPHOTRANSFERASE DOMAIN-CONTAINING PROTEIN"/>
    <property type="match status" value="1"/>
</dbReference>
<sequence>MRAKQGLPESVDGSGQLLIHKITANVVVKRTLKRSFEGDEQVPHEALAMNFVQKHTSIPVPRVLRIIDNEQLRGNYLYVMEFIDGQQLGQVWPTLSMWGNLRVSWTLRSYICQLRKATSTLSSVPGPLGGKPQVCVGFVFEGKHEVSFLTFNPCLTGSTPTSALCALALIRTIHSTIVDN</sequence>
<comment type="caution">
    <text evidence="2">The sequence shown here is derived from an EMBL/GenBank/DDBJ whole genome shotgun (WGS) entry which is preliminary data.</text>
</comment>
<dbReference type="Proteomes" id="UP000186601">
    <property type="component" value="Unassembled WGS sequence"/>
</dbReference>
<protein>
    <recommendedName>
        <fullName evidence="1">Aminoglycoside phosphotransferase domain-containing protein</fullName>
    </recommendedName>
</protein>
<evidence type="ECO:0000313" key="2">
    <source>
        <dbReference type="EMBL" id="PSS37222.1"/>
    </source>
</evidence>
<dbReference type="OrthoDB" id="4177236at2759"/>
<dbReference type="EMBL" id="MLYV02000072">
    <property type="protein sequence ID" value="PSS37222.1"/>
    <property type="molecule type" value="Genomic_DNA"/>
</dbReference>
<evidence type="ECO:0000259" key="1">
    <source>
        <dbReference type="Pfam" id="PF01636"/>
    </source>
</evidence>
<dbReference type="SUPFAM" id="SSF56112">
    <property type="entry name" value="Protein kinase-like (PK-like)"/>
    <property type="match status" value="1"/>
</dbReference>
<dbReference type="PANTHER" id="PTHR21310">
    <property type="entry name" value="AMINOGLYCOSIDE PHOSPHOTRANSFERASE-RELATED-RELATED"/>
    <property type="match status" value="1"/>
</dbReference>
<accession>A0A2R6S4N3</accession>
<dbReference type="InterPro" id="IPR051678">
    <property type="entry name" value="AGP_Transferase"/>
</dbReference>
<feature type="domain" description="Aminoglycoside phosphotransferase" evidence="1">
    <location>
        <begin position="30"/>
        <end position="90"/>
    </location>
</feature>
<evidence type="ECO:0000313" key="3">
    <source>
        <dbReference type="Proteomes" id="UP000186601"/>
    </source>
</evidence>
<organism evidence="2 3">
    <name type="scientific">Hermanssonia centrifuga</name>
    <dbReference type="NCBI Taxonomy" id="98765"/>
    <lineage>
        <taxon>Eukaryota</taxon>
        <taxon>Fungi</taxon>
        <taxon>Dikarya</taxon>
        <taxon>Basidiomycota</taxon>
        <taxon>Agaricomycotina</taxon>
        <taxon>Agaricomycetes</taxon>
        <taxon>Polyporales</taxon>
        <taxon>Meruliaceae</taxon>
        <taxon>Hermanssonia</taxon>
    </lineage>
</organism>
<keyword evidence="3" id="KW-1185">Reference proteome</keyword>
<proteinExistence type="predicted"/>
<dbReference type="InterPro" id="IPR011009">
    <property type="entry name" value="Kinase-like_dom_sf"/>
</dbReference>
<dbReference type="InterPro" id="IPR002575">
    <property type="entry name" value="Aminoglycoside_PTrfase"/>
</dbReference>
<name>A0A2R6S4N3_9APHY</name>
<gene>
    <name evidence="2" type="ORF">PHLCEN_2v943</name>
</gene>
<dbReference type="Gene3D" id="3.30.200.20">
    <property type="entry name" value="Phosphorylase Kinase, domain 1"/>
    <property type="match status" value="1"/>
</dbReference>